<evidence type="ECO:0000256" key="1">
    <source>
        <dbReference type="ARBA" id="ARBA00010641"/>
    </source>
</evidence>
<dbReference type="PANTHER" id="PTHR43133:SF63">
    <property type="entry name" value="RNA POLYMERASE SIGMA FACTOR FECI-RELATED"/>
    <property type="match status" value="1"/>
</dbReference>
<dbReference type="InterPro" id="IPR013325">
    <property type="entry name" value="RNA_pol_sigma_r2"/>
</dbReference>
<feature type="domain" description="RNA polymerase sigma factor 70 region 4 type 2" evidence="6">
    <location>
        <begin position="114"/>
        <end position="165"/>
    </location>
</feature>
<evidence type="ECO:0000259" key="6">
    <source>
        <dbReference type="Pfam" id="PF08281"/>
    </source>
</evidence>
<dbReference type="SUPFAM" id="SSF88946">
    <property type="entry name" value="Sigma2 domain of RNA polymerase sigma factors"/>
    <property type="match status" value="1"/>
</dbReference>
<proteinExistence type="inferred from homology"/>
<dbReference type="EMBL" id="CAJZAG010000001">
    <property type="protein sequence ID" value="CAG9163999.1"/>
    <property type="molecule type" value="Genomic_DNA"/>
</dbReference>
<feature type="domain" description="RNA polymerase sigma-70 region 2" evidence="5">
    <location>
        <begin position="17"/>
        <end position="81"/>
    </location>
</feature>
<evidence type="ECO:0000313" key="7">
    <source>
        <dbReference type="EMBL" id="CAG9163999.1"/>
    </source>
</evidence>
<comment type="caution">
    <text evidence="7">The sequence shown here is derived from an EMBL/GenBank/DDBJ whole genome shotgun (WGS) entry which is preliminary data.</text>
</comment>
<dbReference type="InterPro" id="IPR013249">
    <property type="entry name" value="RNA_pol_sigma70_r4_t2"/>
</dbReference>
<protein>
    <submittedName>
        <fullName evidence="7">RNA polymerase sigma factor FecI</fullName>
    </submittedName>
</protein>
<evidence type="ECO:0000313" key="8">
    <source>
        <dbReference type="Proteomes" id="UP000706525"/>
    </source>
</evidence>
<dbReference type="Proteomes" id="UP000706525">
    <property type="component" value="Unassembled WGS sequence"/>
</dbReference>
<dbReference type="InterPro" id="IPR039425">
    <property type="entry name" value="RNA_pol_sigma-70-like"/>
</dbReference>
<evidence type="ECO:0000256" key="3">
    <source>
        <dbReference type="ARBA" id="ARBA00023082"/>
    </source>
</evidence>
<evidence type="ECO:0000256" key="4">
    <source>
        <dbReference type="ARBA" id="ARBA00023163"/>
    </source>
</evidence>
<dbReference type="SUPFAM" id="SSF88659">
    <property type="entry name" value="Sigma3 and sigma4 domains of RNA polymerase sigma factors"/>
    <property type="match status" value="1"/>
</dbReference>
<dbReference type="PANTHER" id="PTHR43133">
    <property type="entry name" value="RNA POLYMERASE ECF-TYPE SIGMA FACTO"/>
    <property type="match status" value="1"/>
</dbReference>
<dbReference type="RefSeq" id="WP_223981021.1">
    <property type="nucleotide sequence ID" value="NZ_CAJZAG010000001.1"/>
</dbReference>
<keyword evidence="3" id="KW-0731">Sigma factor</keyword>
<dbReference type="Pfam" id="PF04542">
    <property type="entry name" value="Sigma70_r2"/>
    <property type="match status" value="1"/>
</dbReference>
<dbReference type="Gene3D" id="1.10.1740.10">
    <property type="match status" value="1"/>
</dbReference>
<dbReference type="InterPro" id="IPR014284">
    <property type="entry name" value="RNA_pol_sigma-70_dom"/>
</dbReference>
<dbReference type="InterPro" id="IPR007627">
    <property type="entry name" value="RNA_pol_sigma70_r2"/>
</dbReference>
<name>A0ABN7XWB6_9BURK</name>
<evidence type="ECO:0000259" key="5">
    <source>
        <dbReference type="Pfam" id="PF04542"/>
    </source>
</evidence>
<keyword evidence="8" id="KW-1185">Reference proteome</keyword>
<dbReference type="Pfam" id="PF08281">
    <property type="entry name" value="Sigma70_r4_2"/>
    <property type="match status" value="1"/>
</dbReference>
<dbReference type="InterPro" id="IPR013324">
    <property type="entry name" value="RNA_pol_sigma_r3/r4-like"/>
</dbReference>
<evidence type="ECO:0000256" key="2">
    <source>
        <dbReference type="ARBA" id="ARBA00023015"/>
    </source>
</evidence>
<keyword evidence="4" id="KW-0804">Transcription</keyword>
<dbReference type="NCBIfam" id="TIGR02937">
    <property type="entry name" value="sigma70-ECF"/>
    <property type="match status" value="1"/>
</dbReference>
<comment type="similarity">
    <text evidence="1">Belongs to the sigma-70 factor family. ECF subfamily.</text>
</comment>
<keyword evidence="2" id="KW-0805">Transcription regulation</keyword>
<gene>
    <name evidence="7" type="primary">fecI_1</name>
    <name evidence="7" type="ORF">LMG32289_00333</name>
</gene>
<accession>A0ABN7XWB6</accession>
<dbReference type="Gene3D" id="1.10.10.10">
    <property type="entry name" value="Winged helix-like DNA-binding domain superfamily/Winged helix DNA-binding domain"/>
    <property type="match status" value="1"/>
</dbReference>
<reference evidence="7 8" key="1">
    <citation type="submission" date="2021-08" db="EMBL/GenBank/DDBJ databases">
        <authorList>
            <person name="Peeters C."/>
        </authorList>
    </citation>
    <scope>NUCLEOTIDE SEQUENCE [LARGE SCALE GENOMIC DNA]</scope>
    <source>
        <strain evidence="7 8">LMG 32289</strain>
    </source>
</reference>
<dbReference type="CDD" id="cd06171">
    <property type="entry name" value="Sigma70_r4"/>
    <property type="match status" value="1"/>
</dbReference>
<organism evidence="7 8">
    <name type="scientific">Cupriavidus pampae</name>
    <dbReference type="NCBI Taxonomy" id="659251"/>
    <lineage>
        <taxon>Bacteria</taxon>
        <taxon>Pseudomonadati</taxon>
        <taxon>Pseudomonadota</taxon>
        <taxon>Betaproteobacteria</taxon>
        <taxon>Burkholderiales</taxon>
        <taxon>Burkholderiaceae</taxon>
        <taxon>Cupriavidus</taxon>
    </lineage>
</organism>
<sequence length="171" mass="18996">MALTDTAGSTGHAFASIYRSHHGWLVGLLSRKLGNVDNAADLAHDTFARLLKHGDAESLREPRAYLTAVSTNLTTDYFRRLALERAYLDALACHPEATVASPETRALVLEALTEISRALDRLPPRVREIFLLSQIDGLAYKEIAEQLEVTVNVVQKAMTRAYVQLCQLVHR</sequence>
<dbReference type="InterPro" id="IPR036388">
    <property type="entry name" value="WH-like_DNA-bd_sf"/>
</dbReference>